<dbReference type="EnsemblBacteria" id="CAI50853">
    <property type="protein sequence ID" value="CAI50853"/>
    <property type="gene ID" value="NP_6146A"/>
</dbReference>
<name>X1W3M3_NATPD</name>
<proteinExistence type="predicted"/>
<organism evidence="1 2">
    <name type="scientific">Natronomonas pharaonis (strain ATCC 35678 / DSM 2160 / CIP 103997 / JCM 8858 / NBRC 14720 / NCIMB 2260 / Gabara)</name>
    <name type="common">Halobacterium pharaonis</name>
    <dbReference type="NCBI Taxonomy" id="348780"/>
    <lineage>
        <taxon>Archaea</taxon>
        <taxon>Methanobacteriati</taxon>
        <taxon>Methanobacteriota</taxon>
        <taxon>Stenosarchaea group</taxon>
        <taxon>Halobacteria</taxon>
        <taxon>Halobacteriales</taxon>
        <taxon>Natronomonadaceae</taxon>
        <taxon>Natronomonas</taxon>
    </lineage>
</organism>
<keyword evidence="2" id="KW-1185">Reference proteome</keyword>
<evidence type="ECO:0000313" key="1">
    <source>
        <dbReference type="EMBL" id="CAI50853.1"/>
    </source>
</evidence>
<gene>
    <name evidence="1" type="ordered locus">NP_6146A</name>
</gene>
<dbReference type="OrthoDB" id="256286at2157"/>
<keyword evidence="1" id="KW-0614">Plasmid</keyword>
<accession>X1W3M3</accession>
<evidence type="ECO:0000313" key="2">
    <source>
        <dbReference type="Proteomes" id="UP000002698"/>
    </source>
</evidence>
<dbReference type="GeneID" id="43500108"/>
<geneLocation type="plasmid" evidence="1 2">
    <name>PL131</name>
</geneLocation>
<dbReference type="AlphaFoldDB" id="X1W3M3"/>
<protein>
    <submittedName>
        <fullName evidence="1">Uncharacterized protein</fullName>
    </submittedName>
</protein>
<dbReference type="KEGG" id="nph:NP_6146A"/>
<dbReference type="RefSeq" id="WP_011324452.1">
    <property type="nucleotide sequence ID" value="NC_007427.1"/>
</dbReference>
<dbReference type="Proteomes" id="UP000002698">
    <property type="component" value="Plasmid PL131"/>
</dbReference>
<dbReference type="EMBL" id="CR936258">
    <property type="protein sequence ID" value="CAI50853.1"/>
    <property type="molecule type" value="Genomic_DNA"/>
</dbReference>
<dbReference type="HOGENOM" id="CLU_3003248_0_0_2"/>
<sequence length="56" mass="6673">MGEGDSTNVNIELEQEDFEFLKEYKDEMGWTWEGLLKAGTPFREWKQQQYANDNPE</sequence>
<reference evidence="1 2" key="1">
    <citation type="journal article" date="2005" name="Genome Res.">
        <title>Living with two extremes: conclusions from the genome sequence of Natronomonas pharaonis.</title>
        <authorList>
            <person name="Falb M."/>
            <person name="Pfeiffer F."/>
            <person name="Palm P."/>
            <person name="Rodewald K."/>
            <person name="Hickmann V."/>
            <person name="Tittor J."/>
            <person name="Oesterhelt D."/>
        </authorList>
    </citation>
    <scope>NUCLEOTIDE SEQUENCE [LARGE SCALE GENOMIC DNA]</scope>
    <source>
        <strain evidence="2">ATCC 35678 / DSM 2160 / CIP 103997 / JCM 8858 / NBRC 14720 / NCIMB 2260 / Gabara</strain>
    </source>
</reference>